<dbReference type="RefSeq" id="WP_318751025.1">
    <property type="nucleotide sequence ID" value="NZ_CP132508.1"/>
</dbReference>
<gene>
    <name evidence="7" type="ORF">Q5761_02245</name>
</gene>
<evidence type="ECO:0000256" key="5">
    <source>
        <dbReference type="SAM" id="Phobius"/>
    </source>
</evidence>
<evidence type="ECO:0000313" key="7">
    <source>
        <dbReference type="EMBL" id="WPD19512.1"/>
    </source>
</evidence>
<keyword evidence="5" id="KW-0472">Membrane</keyword>
<feature type="region of interest" description="Disordered" evidence="4">
    <location>
        <begin position="82"/>
        <end position="110"/>
    </location>
</feature>
<dbReference type="SUPFAM" id="SSF53850">
    <property type="entry name" value="Periplasmic binding protein-like II"/>
    <property type="match status" value="1"/>
</dbReference>
<dbReference type="PANTHER" id="PTHR30024:SF47">
    <property type="entry name" value="TAURINE-BINDING PERIPLASMIC PROTEIN"/>
    <property type="match status" value="1"/>
</dbReference>
<proteinExistence type="inferred from homology"/>
<dbReference type="PANTHER" id="PTHR30024">
    <property type="entry name" value="ALIPHATIC SULFONATES-BINDING PROTEIN-RELATED"/>
    <property type="match status" value="1"/>
</dbReference>
<feature type="region of interest" description="Disordered" evidence="4">
    <location>
        <begin position="20"/>
        <end position="43"/>
    </location>
</feature>
<keyword evidence="3" id="KW-0732">Signal</keyword>
<evidence type="ECO:0000256" key="2">
    <source>
        <dbReference type="ARBA" id="ARBA00010742"/>
    </source>
</evidence>
<accession>A0ABZ0QPT2</accession>
<sequence>MRGIDRGGAVAAAAGAWENEAAPGPVQGPVPGPTSRRTARRAGGAGRVLPALVAILMAALVLAACGSAGGPGGGTAPGAATGGSGGGAAGGSGGAAGDCSRRPGLAGVPPLPQEVTVKIAEDGAPSGAGFYIATEKGYFRDLCIKPEFVTFESSAYMLPALAADQVQVAGGVLSVGLWNAIQSGLDLRLVATKGENIPGRSYFNLTVAADKADAIKDYKDLKGKRIAITAEASLDEQFVDLALRHAGLSRDDVEYVIIKSFGDMNAALANGAVDLAMHIEPLITQAEAQGILKRFGDAARDYAPGFQIAEVLASPRFVADKELSQRFMLAYVKALRDYNDAFVQRDEAKMAEIIPIMTKYTALKDPELWKKVYVPGLNPDGRLNVESLKAQLDWYRERGYFTGEIDLDAVVDQSLVEYAVRVLGPYKPGK</sequence>
<evidence type="ECO:0000256" key="1">
    <source>
        <dbReference type="ARBA" id="ARBA00004418"/>
    </source>
</evidence>
<keyword evidence="8" id="KW-1185">Reference proteome</keyword>
<protein>
    <submittedName>
        <fullName evidence="7">ABC transporter substrate-binding protein</fullName>
    </submittedName>
</protein>
<evidence type="ECO:0000256" key="4">
    <source>
        <dbReference type="SAM" id="MobiDB-lite"/>
    </source>
</evidence>
<evidence type="ECO:0000313" key="8">
    <source>
        <dbReference type="Proteomes" id="UP001304683"/>
    </source>
</evidence>
<keyword evidence="5" id="KW-1133">Transmembrane helix</keyword>
<dbReference type="InterPro" id="IPR015168">
    <property type="entry name" value="SsuA/THI5"/>
</dbReference>
<evidence type="ECO:0000256" key="3">
    <source>
        <dbReference type="ARBA" id="ARBA00022729"/>
    </source>
</evidence>
<feature type="transmembrane region" description="Helical" evidence="5">
    <location>
        <begin position="45"/>
        <end position="64"/>
    </location>
</feature>
<dbReference type="Proteomes" id="UP001304683">
    <property type="component" value="Chromosome"/>
</dbReference>
<keyword evidence="5" id="KW-0812">Transmembrane</keyword>
<feature type="domain" description="SsuA/THI5-like" evidence="6">
    <location>
        <begin position="127"/>
        <end position="336"/>
    </location>
</feature>
<dbReference type="Gene3D" id="3.40.190.10">
    <property type="entry name" value="Periplasmic binding protein-like II"/>
    <property type="match status" value="2"/>
</dbReference>
<reference evidence="7 8" key="1">
    <citation type="submission" date="2023-08" db="EMBL/GenBank/DDBJ databases">
        <title>Genome sequence of Thermaerobacter compostii strain Ins1, a spore-forming filamentous bacterium isolated from a deep geothermal reservoir.</title>
        <authorList>
            <person name="Bregnard D."/>
            <person name="Gonzalez D."/>
            <person name="Junier P."/>
        </authorList>
    </citation>
    <scope>NUCLEOTIDE SEQUENCE [LARGE SCALE GENOMIC DNA]</scope>
    <source>
        <strain evidence="7 8">Ins1</strain>
    </source>
</reference>
<comment type="similarity">
    <text evidence="2">Belongs to the bacterial solute-binding protein SsuA/TauA family.</text>
</comment>
<name>A0ABZ0QPT2_9FIRM</name>
<evidence type="ECO:0000259" key="6">
    <source>
        <dbReference type="Pfam" id="PF09084"/>
    </source>
</evidence>
<organism evidence="7 8">
    <name type="scientific">Thermaerobacter composti</name>
    <dbReference type="NCBI Taxonomy" id="554949"/>
    <lineage>
        <taxon>Bacteria</taxon>
        <taxon>Bacillati</taxon>
        <taxon>Bacillota</taxon>
        <taxon>Clostridia</taxon>
        <taxon>Eubacteriales</taxon>
        <taxon>Clostridiales Family XVII. Incertae Sedis</taxon>
        <taxon>Thermaerobacter</taxon>
    </lineage>
</organism>
<comment type="subcellular location">
    <subcellularLocation>
        <location evidence="1">Periplasm</location>
    </subcellularLocation>
</comment>
<dbReference type="Pfam" id="PF09084">
    <property type="entry name" value="NMT1"/>
    <property type="match status" value="1"/>
</dbReference>
<feature type="compositionally biased region" description="Gly residues" evidence="4">
    <location>
        <begin position="82"/>
        <end position="96"/>
    </location>
</feature>
<dbReference type="EMBL" id="CP132508">
    <property type="protein sequence ID" value="WPD19512.1"/>
    <property type="molecule type" value="Genomic_DNA"/>
</dbReference>